<dbReference type="Gene3D" id="1.20.59.10">
    <property type="entry name" value="Chorismate mutase"/>
    <property type="match status" value="1"/>
</dbReference>
<keyword evidence="5" id="KW-0456">Lyase</keyword>
<dbReference type="InterPro" id="IPR008241">
    <property type="entry name" value="Isochorismate_pyruvate-lyase"/>
</dbReference>
<sequence length="102" mass="11659">MTATRRKPCRDMDEVREEIDALDRAIVALLADRMHFINEAGRLKADRAAVRDEARVEDVIAKVRATALAAGIDPDFVEPLYRDLIERSIQHEFGVFDRLHKS</sequence>
<dbReference type="PIRSF" id="PIRSF029775">
    <property type="entry name" value="Isochor_pyr_lyas"/>
    <property type="match status" value="1"/>
</dbReference>
<keyword evidence="2" id="KW-0413">Isomerase</keyword>
<dbReference type="AlphaFoldDB" id="A0A4R6WWV1"/>
<dbReference type="GO" id="GO:0016835">
    <property type="term" value="F:carbon-oxygen lyase activity"/>
    <property type="evidence" value="ECO:0007669"/>
    <property type="project" value="InterPro"/>
</dbReference>
<dbReference type="InterPro" id="IPR051331">
    <property type="entry name" value="Chorismate_mutase-related"/>
</dbReference>
<accession>A0A4R6WWV1</accession>
<dbReference type="SUPFAM" id="SSF48600">
    <property type="entry name" value="Chorismate mutase II"/>
    <property type="match status" value="1"/>
</dbReference>
<dbReference type="GO" id="GO:0004106">
    <property type="term" value="F:chorismate mutase activity"/>
    <property type="evidence" value="ECO:0007669"/>
    <property type="project" value="UniProtKB-EC"/>
</dbReference>
<feature type="binding site" evidence="3">
    <location>
        <position position="92"/>
    </location>
    <ligand>
        <name>substrate</name>
    </ligand>
</feature>
<reference evidence="5 6" key="1">
    <citation type="submission" date="2019-03" db="EMBL/GenBank/DDBJ databases">
        <title>Genomic Encyclopedia of Type Strains, Phase III (KMG-III): the genomes of soil and plant-associated and newly described type strains.</title>
        <authorList>
            <person name="Whitman W."/>
        </authorList>
    </citation>
    <scope>NUCLEOTIDE SEQUENCE [LARGE SCALE GENOMIC DNA]</scope>
    <source>
        <strain evidence="5 6">CGMCC 1.7660</strain>
    </source>
</reference>
<protein>
    <recommendedName>
        <fullName evidence="1">chorismate mutase</fullName>
        <ecNumber evidence="1">5.4.99.5</ecNumber>
    </recommendedName>
</protein>
<dbReference type="EMBL" id="SNYW01000006">
    <property type="protein sequence ID" value="TDQ84167.1"/>
    <property type="molecule type" value="Genomic_DNA"/>
</dbReference>
<feature type="binding site" evidence="3">
    <location>
        <position position="44"/>
    </location>
    <ligand>
        <name>substrate</name>
    </ligand>
</feature>
<dbReference type="Pfam" id="PF01817">
    <property type="entry name" value="CM_2"/>
    <property type="match status" value="1"/>
</dbReference>
<organism evidence="5 6">
    <name type="scientific">Dongia mobilis</name>
    <dbReference type="NCBI Taxonomy" id="578943"/>
    <lineage>
        <taxon>Bacteria</taxon>
        <taxon>Pseudomonadati</taxon>
        <taxon>Pseudomonadota</taxon>
        <taxon>Alphaproteobacteria</taxon>
        <taxon>Rhodospirillales</taxon>
        <taxon>Dongiaceae</taxon>
        <taxon>Dongia</taxon>
    </lineage>
</organism>
<evidence type="ECO:0000256" key="3">
    <source>
        <dbReference type="PIRSR" id="PIRSR029775-1"/>
    </source>
</evidence>
<keyword evidence="6" id="KW-1185">Reference proteome</keyword>
<feature type="domain" description="Chorismate mutase" evidence="4">
    <location>
        <begin position="6"/>
        <end position="96"/>
    </location>
</feature>
<dbReference type="PANTHER" id="PTHR38041">
    <property type="entry name" value="CHORISMATE MUTASE"/>
    <property type="match status" value="1"/>
</dbReference>
<dbReference type="SMART" id="SM00830">
    <property type="entry name" value="CM_2"/>
    <property type="match status" value="1"/>
</dbReference>
<feature type="binding site" evidence="3">
    <location>
        <position position="16"/>
    </location>
    <ligand>
        <name>substrate</name>
    </ligand>
</feature>
<dbReference type="GO" id="GO:0009697">
    <property type="term" value="P:salicylic acid biosynthetic process"/>
    <property type="evidence" value="ECO:0007669"/>
    <property type="project" value="InterPro"/>
</dbReference>
<dbReference type="PROSITE" id="PS51168">
    <property type="entry name" value="CHORISMATE_MUT_2"/>
    <property type="match status" value="1"/>
</dbReference>
<evidence type="ECO:0000256" key="2">
    <source>
        <dbReference type="ARBA" id="ARBA00023235"/>
    </source>
</evidence>
<dbReference type="InterPro" id="IPR002701">
    <property type="entry name" value="CM_II_prokaryot"/>
</dbReference>
<dbReference type="PANTHER" id="PTHR38041:SF1">
    <property type="entry name" value="CHORISMATE MUTASE"/>
    <property type="match status" value="1"/>
</dbReference>
<comment type="caution">
    <text evidence="5">The sequence shown here is derived from an EMBL/GenBank/DDBJ whole genome shotgun (WGS) entry which is preliminary data.</text>
</comment>
<evidence type="ECO:0000313" key="5">
    <source>
        <dbReference type="EMBL" id="TDQ84167.1"/>
    </source>
</evidence>
<evidence type="ECO:0000256" key="1">
    <source>
        <dbReference type="ARBA" id="ARBA00012404"/>
    </source>
</evidence>
<dbReference type="Proteomes" id="UP000295783">
    <property type="component" value="Unassembled WGS sequence"/>
</dbReference>
<evidence type="ECO:0000313" key="6">
    <source>
        <dbReference type="Proteomes" id="UP000295783"/>
    </source>
</evidence>
<dbReference type="InterPro" id="IPR036263">
    <property type="entry name" value="Chorismate_II_sf"/>
</dbReference>
<gene>
    <name evidence="5" type="ORF">A8950_0715</name>
</gene>
<feature type="binding site" evidence="3">
    <location>
        <position position="33"/>
    </location>
    <ligand>
        <name>substrate</name>
    </ligand>
</feature>
<dbReference type="OrthoDB" id="514491at2"/>
<keyword evidence="5" id="KW-0670">Pyruvate</keyword>
<proteinExistence type="predicted"/>
<dbReference type="InterPro" id="IPR036979">
    <property type="entry name" value="CM_dom_sf"/>
</dbReference>
<evidence type="ECO:0000259" key="4">
    <source>
        <dbReference type="PROSITE" id="PS51168"/>
    </source>
</evidence>
<dbReference type="EC" id="5.4.99.5" evidence="1"/>
<name>A0A4R6WWV1_9PROT</name>
<dbReference type="GO" id="GO:0046417">
    <property type="term" value="P:chorismate metabolic process"/>
    <property type="evidence" value="ECO:0007669"/>
    <property type="project" value="InterPro"/>
</dbReference>